<keyword evidence="3" id="KW-1185">Reference proteome</keyword>
<evidence type="ECO:0000313" key="3">
    <source>
        <dbReference type="Proteomes" id="UP000694300"/>
    </source>
</evidence>
<dbReference type="InterPro" id="IPR002145">
    <property type="entry name" value="CopG"/>
</dbReference>
<comment type="caution">
    <text evidence="2">The sequence shown here is derived from an EMBL/GenBank/DDBJ whole genome shotgun (WGS) entry which is preliminary data.</text>
</comment>
<dbReference type="EMBL" id="JADQDF010000001">
    <property type="protein sequence ID" value="MBW0127277.1"/>
    <property type="molecule type" value="Genomic_DNA"/>
</dbReference>
<dbReference type="Proteomes" id="UP000694300">
    <property type="component" value="Unassembled WGS sequence"/>
</dbReference>
<dbReference type="Pfam" id="PF01402">
    <property type="entry name" value="RHH_1"/>
    <property type="match status" value="1"/>
</dbReference>
<sequence length="81" mass="9142">MLDHRLQILLDEERYQRISSLAKARGVSVAAVVRDAIDRGLPSVPARRSAAMRRVREAVPMDVGRPEDLRAELDELRGRHA</sequence>
<dbReference type="RefSeq" id="WP_218593476.1">
    <property type="nucleotide sequence ID" value="NZ_JADQDE010000239.1"/>
</dbReference>
<evidence type="ECO:0000259" key="1">
    <source>
        <dbReference type="Pfam" id="PF01402"/>
    </source>
</evidence>
<name>A0ABS6U4X8_9PSEU</name>
<accession>A0ABS6U4X8</accession>
<gene>
    <name evidence="2" type="ORF">I4I82_06225</name>
</gene>
<protein>
    <submittedName>
        <fullName evidence="2">Ribbon-helix-helix protein, CopG family</fullName>
    </submittedName>
</protein>
<evidence type="ECO:0000313" key="2">
    <source>
        <dbReference type="EMBL" id="MBW0127277.1"/>
    </source>
</evidence>
<feature type="domain" description="Ribbon-helix-helix protein CopG" evidence="1">
    <location>
        <begin position="4"/>
        <end position="39"/>
    </location>
</feature>
<reference evidence="2 3" key="1">
    <citation type="submission" date="2020-11" db="EMBL/GenBank/DDBJ databases">
        <title>Pseudonocardia abyssalis sp. nov. and Pseudonocardia oceani sp. nov., description and phylogenomic analysis of two novel actinomycetes isolated from the deep Southern Ocean.</title>
        <authorList>
            <person name="Parra J."/>
        </authorList>
    </citation>
    <scope>NUCLEOTIDE SEQUENCE [LARGE SCALE GENOMIC DNA]</scope>
    <source>
        <strain evidence="3">KRD185</strain>
    </source>
</reference>
<proteinExistence type="predicted"/>
<organism evidence="2 3">
    <name type="scientific">Pseudonocardia oceani</name>
    <dbReference type="NCBI Taxonomy" id="2792013"/>
    <lineage>
        <taxon>Bacteria</taxon>
        <taxon>Bacillati</taxon>
        <taxon>Actinomycetota</taxon>
        <taxon>Actinomycetes</taxon>
        <taxon>Pseudonocardiales</taxon>
        <taxon>Pseudonocardiaceae</taxon>
        <taxon>Pseudonocardia</taxon>
    </lineage>
</organism>